<organism evidence="1 2">
    <name type="scientific">Polarella glacialis</name>
    <name type="common">Dinoflagellate</name>
    <dbReference type="NCBI Taxonomy" id="89957"/>
    <lineage>
        <taxon>Eukaryota</taxon>
        <taxon>Sar</taxon>
        <taxon>Alveolata</taxon>
        <taxon>Dinophyceae</taxon>
        <taxon>Suessiales</taxon>
        <taxon>Suessiaceae</taxon>
        <taxon>Polarella</taxon>
    </lineage>
</organism>
<sequence>ATVAASYGRRGLSGMKGGKAETAMSSERLANFKGKQFETLEVFRKCQQDATWDRIHRGHFDWWMFPIDDGSKPDFNVNSEADVVALRSDSEWRERYHEGLALVAASWGWDVAACSRIEPPAPGMAYSGWDVRLAKMCRSLYLFEEDTLLSSMQTFAREVQQKEKGGASFFYGRICLDELLYFQLPRR</sequence>
<evidence type="ECO:0000313" key="2">
    <source>
        <dbReference type="Proteomes" id="UP000654075"/>
    </source>
</evidence>
<comment type="caution">
    <text evidence="1">The sequence shown here is derived from an EMBL/GenBank/DDBJ whole genome shotgun (WGS) entry which is preliminary data.</text>
</comment>
<name>A0A813H2W3_POLGL</name>
<accession>A0A813H2W3</accession>
<proteinExistence type="predicted"/>
<feature type="non-terminal residue" evidence="1">
    <location>
        <position position="187"/>
    </location>
</feature>
<protein>
    <submittedName>
        <fullName evidence="1">Uncharacterized protein</fullName>
    </submittedName>
</protein>
<evidence type="ECO:0000313" key="1">
    <source>
        <dbReference type="EMBL" id="CAE8631978.1"/>
    </source>
</evidence>
<dbReference type="EMBL" id="CAJNNV010030266">
    <property type="protein sequence ID" value="CAE8631978.1"/>
    <property type="molecule type" value="Genomic_DNA"/>
</dbReference>
<dbReference type="OrthoDB" id="10266873at2759"/>
<gene>
    <name evidence="1" type="ORF">PGLA1383_LOCUS47978</name>
</gene>
<dbReference type="AlphaFoldDB" id="A0A813H2W3"/>
<reference evidence="1" key="1">
    <citation type="submission" date="2021-02" db="EMBL/GenBank/DDBJ databases">
        <authorList>
            <person name="Dougan E. K."/>
            <person name="Rhodes N."/>
            <person name="Thang M."/>
            <person name="Chan C."/>
        </authorList>
    </citation>
    <scope>NUCLEOTIDE SEQUENCE</scope>
</reference>
<dbReference type="OMA" id="SEWRERY"/>
<dbReference type="Proteomes" id="UP000654075">
    <property type="component" value="Unassembled WGS sequence"/>
</dbReference>
<keyword evidence="2" id="KW-1185">Reference proteome</keyword>